<keyword evidence="5" id="KW-1185">Reference proteome</keyword>
<evidence type="ECO:0000313" key="5">
    <source>
        <dbReference type="Proteomes" id="UP000550707"/>
    </source>
</evidence>
<name>A0A7J8HHZ5_MOLMO</name>
<feature type="compositionally biased region" description="Basic and acidic residues" evidence="3">
    <location>
        <begin position="49"/>
        <end position="73"/>
    </location>
</feature>
<dbReference type="InterPro" id="IPR001147">
    <property type="entry name" value="Ribosomal_eL21"/>
</dbReference>
<dbReference type="Gene3D" id="6.10.250.3260">
    <property type="match status" value="1"/>
</dbReference>
<organism evidence="4 5">
    <name type="scientific">Molossus molossus</name>
    <name type="common">Pallas' mastiff bat</name>
    <name type="synonym">Vespertilio molossus</name>
    <dbReference type="NCBI Taxonomy" id="27622"/>
    <lineage>
        <taxon>Eukaryota</taxon>
        <taxon>Metazoa</taxon>
        <taxon>Chordata</taxon>
        <taxon>Craniata</taxon>
        <taxon>Vertebrata</taxon>
        <taxon>Euteleostomi</taxon>
        <taxon>Mammalia</taxon>
        <taxon>Eutheria</taxon>
        <taxon>Laurasiatheria</taxon>
        <taxon>Chiroptera</taxon>
        <taxon>Yangochiroptera</taxon>
        <taxon>Molossidae</taxon>
        <taxon>Molossus</taxon>
    </lineage>
</organism>
<dbReference type="EMBL" id="JACASF010000006">
    <property type="protein sequence ID" value="KAF6471700.1"/>
    <property type="molecule type" value="Genomic_DNA"/>
</dbReference>
<comment type="caution">
    <text evidence="4">The sequence shown here is derived from an EMBL/GenBank/DDBJ whole genome shotgun (WGS) entry which is preliminary data.</text>
</comment>
<dbReference type="GO" id="GO:0006412">
    <property type="term" value="P:translation"/>
    <property type="evidence" value="ECO:0007669"/>
    <property type="project" value="InterPro"/>
</dbReference>
<dbReference type="GO" id="GO:1990904">
    <property type="term" value="C:ribonucleoprotein complex"/>
    <property type="evidence" value="ECO:0007669"/>
    <property type="project" value="UniProtKB-KW"/>
</dbReference>
<evidence type="ECO:0000256" key="1">
    <source>
        <dbReference type="ARBA" id="ARBA00022980"/>
    </source>
</evidence>
<feature type="region of interest" description="Disordered" evidence="3">
    <location>
        <begin position="49"/>
        <end position="97"/>
    </location>
</feature>
<reference evidence="4 5" key="1">
    <citation type="journal article" date="2020" name="Nature">
        <title>Six reference-quality genomes reveal evolution of bat adaptations.</title>
        <authorList>
            <person name="Jebb D."/>
            <person name="Huang Z."/>
            <person name="Pippel M."/>
            <person name="Hughes G.M."/>
            <person name="Lavrichenko K."/>
            <person name="Devanna P."/>
            <person name="Winkler S."/>
            <person name="Jermiin L.S."/>
            <person name="Skirmuntt E.C."/>
            <person name="Katzourakis A."/>
            <person name="Burkitt-Gray L."/>
            <person name="Ray D.A."/>
            <person name="Sullivan K.A.M."/>
            <person name="Roscito J.G."/>
            <person name="Kirilenko B.M."/>
            <person name="Davalos L.M."/>
            <person name="Corthals A.P."/>
            <person name="Power M.L."/>
            <person name="Jones G."/>
            <person name="Ransome R.D."/>
            <person name="Dechmann D.K.N."/>
            <person name="Locatelli A.G."/>
            <person name="Puechmaille S.J."/>
            <person name="Fedrigo O."/>
            <person name="Jarvis E.D."/>
            <person name="Hiller M."/>
            <person name="Vernes S.C."/>
            <person name="Myers E.W."/>
            <person name="Teeling E.C."/>
        </authorList>
    </citation>
    <scope>NUCLEOTIDE SEQUENCE [LARGE SCALE GENOMIC DNA]</scope>
    <source>
        <strain evidence="4">MMolMol1</strain>
        <tissue evidence="4">Muscle</tissue>
    </source>
</reference>
<dbReference type="AlphaFoldDB" id="A0A7J8HHZ5"/>
<evidence type="ECO:0000256" key="2">
    <source>
        <dbReference type="ARBA" id="ARBA00023274"/>
    </source>
</evidence>
<protein>
    <recommendedName>
        <fullName evidence="6">60S ribosomal protein L21</fullName>
    </recommendedName>
</protein>
<keyword evidence="2" id="KW-0687">Ribonucleoprotein</keyword>
<proteinExistence type="predicted"/>
<keyword evidence="1" id="KW-0689">Ribosomal protein</keyword>
<evidence type="ECO:0000313" key="4">
    <source>
        <dbReference type="EMBL" id="KAF6471700.1"/>
    </source>
</evidence>
<dbReference type="Gene3D" id="2.30.30.70">
    <property type="entry name" value="Ribosomal protein L21"/>
    <property type="match status" value="1"/>
</dbReference>
<gene>
    <name evidence="4" type="ORF">HJG59_011067</name>
</gene>
<evidence type="ECO:0008006" key="6">
    <source>
        <dbReference type="Google" id="ProtNLM"/>
    </source>
</evidence>
<dbReference type="GO" id="GO:0005840">
    <property type="term" value="C:ribosome"/>
    <property type="evidence" value="ECO:0007669"/>
    <property type="project" value="UniProtKB-KW"/>
</dbReference>
<dbReference type="InterPro" id="IPR036948">
    <property type="entry name" value="Ribosomal_eL21_sf"/>
</dbReference>
<dbReference type="Proteomes" id="UP000550707">
    <property type="component" value="Unassembled WGS sequence"/>
</dbReference>
<dbReference type="PANTHER" id="PTHR20981">
    <property type="entry name" value="60S RIBOSOMAL PROTEIN L21"/>
    <property type="match status" value="1"/>
</dbReference>
<dbReference type="GO" id="GO:0003735">
    <property type="term" value="F:structural constituent of ribosome"/>
    <property type="evidence" value="ECO:0007669"/>
    <property type="project" value="InterPro"/>
</dbReference>
<dbReference type="InParanoid" id="A0A7J8HHZ5"/>
<dbReference type="Pfam" id="PF01157">
    <property type="entry name" value="Ribosomal_L21e"/>
    <property type="match status" value="1"/>
</dbReference>
<evidence type="ECO:0000256" key="3">
    <source>
        <dbReference type="SAM" id="MobiDB-lite"/>
    </source>
</evidence>
<accession>A0A7J8HHZ5</accession>
<sequence length="176" mass="19609">MSHQCDHGKPGSVYDVTQQAVGFAVRTHVKGKILAKRINVRIEQIKPSEGRDSLLQRVKENDQKKKDAKEKDLGSPGASACSTRRRSSVSTTGKEPELVNPSLWSLGEYEQNDKLDMSLSLALLTPDCVVSTISKCRVLDKRRQLDDPIYQDDGTITSEHRFKSFASSSIRLLCYG</sequence>